<dbReference type="STRING" id="81409.SAMN04515656_1168"/>
<evidence type="ECO:0000256" key="3">
    <source>
        <dbReference type="ARBA" id="ARBA00022777"/>
    </source>
</evidence>
<dbReference type="InterPro" id="IPR018484">
    <property type="entry name" value="FGGY_N"/>
</dbReference>
<evidence type="ECO:0000259" key="4">
    <source>
        <dbReference type="Pfam" id="PF00370"/>
    </source>
</evidence>
<dbReference type="AlphaFoldDB" id="A0A1H4CKA7"/>
<evidence type="ECO:0000313" key="7">
    <source>
        <dbReference type="Proteomes" id="UP000199394"/>
    </source>
</evidence>
<organism evidence="6 7">
    <name type="scientific">Eubacterium aggregans</name>
    <dbReference type="NCBI Taxonomy" id="81409"/>
    <lineage>
        <taxon>Bacteria</taxon>
        <taxon>Bacillati</taxon>
        <taxon>Bacillota</taxon>
        <taxon>Clostridia</taxon>
        <taxon>Eubacteriales</taxon>
        <taxon>Eubacteriaceae</taxon>
        <taxon>Eubacterium</taxon>
    </lineage>
</organism>
<keyword evidence="7" id="KW-1185">Reference proteome</keyword>
<keyword evidence="2" id="KW-0808">Transferase</keyword>
<evidence type="ECO:0000256" key="2">
    <source>
        <dbReference type="ARBA" id="ARBA00022679"/>
    </source>
</evidence>
<keyword evidence="3 6" id="KW-0418">Kinase</keyword>
<evidence type="ECO:0000313" key="6">
    <source>
        <dbReference type="EMBL" id="SEA60865.1"/>
    </source>
</evidence>
<reference evidence="6 7" key="1">
    <citation type="submission" date="2016-10" db="EMBL/GenBank/DDBJ databases">
        <authorList>
            <person name="de Groot N.N."/>
        </authorList>
    </citation>
    <scope>NUCLEOTIDE SEQUENCE [LARGE SCALE GENOMIC DNA]</scope>
    <source>
        <strain evidence="6 7">SR12</strain>
    </source>
</reference>
<feature type="domain" description="Carbohydrate kinase FGGY N-terminal" evidence="4">
    <location>
        <begin position="5"/>
        <end position="250"/>
    </location>
</feature>
<dbReference type="Pfam" id="PF02782">
    <property type="entry name" value="FGGY_C"/>
    <property type="match status" value="1"/>
</dbReference>
<dbReference type="InterPro" id="IPR000577">
    <property type="entry name" value="Carb_kinase_FGGY"/>
</dbReference>
<dbReference type="OrthoDB" id="1762170at2"/>
<comment type="similarity">
    <text evidence="1">Belongs to the FGGY kinase family.</text>
</comment>
<dbReference type="PANTHER" id="PTHR43095">
    <property type="entry name" value="SUGAR KINASE"/>
    <property type="match status" value="1"/>
</dbReference>
<dbReference type="PIRSF" id="PIRSF000538">
    <property type="entry name" value="GlpK"/>
    <property type="match status" value="1"/>
</dbReference>
<gene>
    <name evidence="6" type="ORF">SAMN04515656_1168</name>
</gene>
<proteinExistence type="inferred from homology"/>
<dbReference type="InterPro" id="IPR018485">
    <property type="entry name" value="FGGY_C"/>
</dbReference>
<dbReference type="Gene3D" id="3.30.420.40">
    <property type="match status" value="2"/>
</dbReference>
<evidence type="ECO:0000259" key="5">
    <source>
        <dbReference type="Pfam" id="PF02782"/>
    </source>
</evidence>
<dbReference type="GO" id="GO:0005975">
    <property type="term" value="P:carbohydrate metabolic process"/>
    <property type="evidence" value="ECO:0007669"/>
    <property type="project" value="InterPro"/>
</dbReference>
<dbReference type="CDD" id="cd07779">
    <property type="entry name" value="ASKHA_NBD_FGGY_YgcE-like"/>
    <property type="match status" value="1"/>
</dbReference>
<dbReference type="EMBL" id="FNRK01000016">
    <property type="protein sequence ID" value="SEA60865.1"/>
    <property type="molecule type" value="Genomic_DNA"/>
</dbReference>
<dbReference type="InterPro" id="IPR043129">
    <property type="entry name" value="ATPase_NBD"/>
</dbReference>
<evidence type="ECO:0000256" key="1">
    <source>
        <dbReference type="ARBA" id="ARBA00009156"/>
    </source>
</evidence>
<dbReference type="InterPro" id="IPR050406">
    <property type="entry name" value="FGGY_Carb_Kinase"/>
</dbReference>
<protein>
    <submittedName>
        <fullName evidence="6">Xylulokinase</fullName>
    </submittedName>
</protein>
<feature type="domain" description="Carbohydrate kinase FGGY C-terminal" evidence="5">
    <location>
        <begin position="262"/>
        <end position="455"/>
    </location>
</feature>
<dbReference type="SUPFAM" id="SSF53067">
    <property type="entry name" value="Actin-like ATPase domain"/>
    <property type="match status" value="2"/>
</dbReference>
<dbReference type="GO" id="GO:0016301">
    <property type="term" value="F:kinase activity"/>
    <property type="evidence" value="ECO:0007669"/>
    <property type="project" value="UniProtKB-KW"/>
</dbReference>
<dbReference type="Pfam" id="PF00370">
    <property type="entry name" value="FGGY_N"/>
    <property type="match status" value="1"/>
</dbReference>
<sequence length="516" mass="56079">MNKNYVAGIDIGTTGVKVIIFDAEGNKLSSAYREYPCTFPQSGWVEQDGEMTWAMTCEASNDAIAKSGLDPAAIVAIGLSSQRCTFTPVDRDGMALRTAISWQDSRSFEECDEIAEKVGIERYYEITGLPNGTTWTGSKIMWIKKHQPEIYEKTYKFAQDQERILHKLGAEGYYEDWSNGSLYGLMDIKKFTWDQELLDTLGIDGDKLPELVPSGQVVGEVSQKAASLTGFAPGTKLVSGGGDQQCAGIGTGAIKKGIVEVTVGTAAVTLAYMDGPYYDDSMRLPCSAHGVAGKWETEGLQNAAGSSLKWYRNEFAIPEMELSEETGIDPYDYINEQVADIKPGADGLICIPYFASSAAPNWDPFARGTFIGLTLGHQRPTLARAIMEGVTFETREIVEQMAANGVEIDTIIISGGASKSAVWNQIQADIYGKPVLIPAIEEATSLGAAILAAVGAGLYDSVEAAVDQMVQIAGSYEPDMAIHDRYNRYFTVYKDAYRALADAGVYERLVKLALEE</sequence>
<dbReference type="Proteomes" id="UP000199394">
    <property type="component" value="Unassembled WGS sequence"/>
</dbReference>
<accession>A0A1H4CKA7</accession>
<name>A0A1H4CKA7_9FIRM</name>